<evidence type="ECO:0000313" key="12">
    <source>
        <dbReference type="EMBL" id="PVA07784.1"/>
    </source>
</evidence>
<evidence type="ECO:0000256" key="10">
    <source>
        <dbReference type="SAM" id="MobiDB-lite"/>
    </source>
</evidence>
<gene>
    <name evidence="12" type="ORF">DC363_03955</name>
</gene>
<keyword evidence="6" id="KW-0653">Protein transport</keyword>
<evidence type="ECO:0000256" key="6">
    <source>
        <dbReference type="ARBA" id="ARBA00022927"/>
    </source>
</evidence>
<dbReference type="PANTHER" id="PTHR43386:SF1">
    <property type="entry name" value="D,D-DIPEPTIDE TRANSPORT SYSTEM PERMEASE PROTEIN DDPC-RELATED"/>
    <property type="match status" value="1"/>
</dbReference>
<keyword evidence="7 9" id="KW-1133">Transmembrane helix</keyword>
<keyword evidence="3" id="KW-1003">Cell membrane</keyword>
<comment type="similarity">
    <text evidence="9">Belongs to the binding-protein-dependent transport system permease family.</text>
</comment>
<dbReference type="GO" id="GO:0015031">
    <property type="term" value="P:protein transport"/>
    <property type="evidence" value="ECO:0007669"/>
    <property type="project" value="UniProtKB-KW"/>
</dbReference>
<dbReference type="InterPro" id="IPR035906">
    <property type="entry name" value="MetI-like_sf"/>
</dbReference>
<dbReference type="Pfam" id="PF00528">
    <property type="entry name" value="BPD_transp_1"/>
    <property type="match status" value="1"/>
</dbReference>
<dbReference type="Proteomes" id="UP000244817">
    <property type="component" value="Unassembled WGS sequence"/>
</dbReference>
<dbReference type="GO" id="GO:0005886">
    <property type="term" value="C:plasma membrane"/>
    <property type="evidence" value="ECO:0007669"/>
    <property type="project" value="UniProtKB-SubCell"/>
</dbReference>
<feature type="transmembrane region" description="Helical" evidence="9">
    <location>
        <begin position="264"/>
        <end position="286"/>
    </location>
</feature>
<evidence type="ECO:0000256" key="9">
    <source>
        <dbReference type="RuleBase" id="RU363032"/>
    </source>
</evidence>
<organism evidence="12 13">
    <name type="scientific">Thalassorhabdomicrobium marinisediminis</name>
    <dbReference type="NCBI Taxonomy" id="2170577"/>
    <lineage>
        <taxon>Bacteria</taxon>
        <taxon>Pseudomonadati</taxon>
        <taxon>Pseudomonadota</taxon>
        <taxon>Alphaproteobacteria</taxon>
        <taxon>Rhodobacterales</taxon>
        <taxon>Paracoccaceae</taxon>
        <taxon>Thalassorhabdomicrobium</taxon>
    </lineage>
</organism>
<feature type="transmembrane region" description="Helical" evidence="9">
    <location>
        <begin position="99"/>
        <end position="125"/>
    </location>
</feature>
<evidence type="ECO:0000259" key="11">
    <source>
        <dbReference type="PROSITE" id="PS50928"/>
    </source>
</evidence>
<evidence type="ECO:0000256" key="1">
    <source>
        <dbReference type="ARBA" id="ARBA00004651"/>
    </source>
</evidence>
<keyword evidence="2 9" id="KW-0813">Transport</keyword>
<evidence type="ECO:0000256" key="8">
    <source>
        <dbReference type="ARBA" id="ARBA00023136"/>
    </source>
</evidence>
<feature type="region of interest" description="Disordered" evidence="10">
    <location>
        <begin position="1"/>
        <end position="21"/>
    </location>
</feature>
<dbReference type="GO" id="GO:0055085">
    <property type="term" value="P:transmembrane transport"/>
    <property type="evidence" value="ECO:0007669"/>
    <property type="project" value="InterPro"/>
</dbReference>
<sequence>MTSPADIPTPEPAPEPATAAPVARRKGSFARLVSDPLGALGLFLIALTVAGALLAGLSPHDPVALNPINRFLPPSTDNWLGTDNLGRDLFTRVLYGARIALTVSIGATAIAMITGVAAGLIAGYGPRWLDNVMLLLFDAMKSIPTVMLALLLVTVTGPSVYAVLLVVVLVNAPAYARMARTQTLAIRRAEFIDAEHALGASQARIMLRHVLPNIIGPILIVGAMDIPVVVGIEAGLSFLGLGVRPPTPSWGSILFDGFSYIRDSAWPVIAGGLPIVITTLGFTFLGEALRDTFDPKLGGQK</sequence>
<evidence type="ECO:0000256" key="2">
    <source>
        <dbReference type="ARBA" id="ARBA00022448"/>
    </source>
</evidence>
<dbReference type="OrthoDB" id="9766870at2"/>
<comment type="subcellular location">
    <subcellularLocation>
        <location evidence="1 9">Cell membrane</location>
        <topology evidence="1 9">Multi-pass membrane protein</topology>
    </subcellularLocation>
</comment>
<feature type="transmembrane region" description="Helical" evidence="9">
    <location>
        <begin position="37"/>
        <end position="57"/>
    </location>
</feature>
<dbReference type="Gene3D" id="1.10.3720.10">
    <property type="entry name" value="MetI-like"/>
    <property type="match status" value="1"/>
</dbReference>
<accession>A0A2T7G043</accession>
<proteinExistence type="inferred from homology"/>
<comment type="caution">
    <text evidence="12">The sequence shown here is derived from an EMBL/GenBank/DDBJ whole genome shotgun (WGS) entry which is preliminary data.</text>
</comment>
<feature type="domain" description="ABC transmembrane type-1" evidence="11">
    <location>
        <begin position="97"/>
        <end position="286"/>
    </location>
</feature>
<evidence type="ECO:0000256" key="3">
    <source>
        <dbReference type="ARBA" id="ARBA00022475"/>
    </source>
</evidence>
<dbReference type="CDD" id="cd06261">
    <property type="entry name" value="TM_PBP2"/>
    <property type="match status" value="1"/>
</dbReference>
<dbReference type="AlphaFoldDB" id="A0A2T7G043"/>
<dbReference type="EMBL" id="QCYG01000002">
    <property type="protein sequence ID" value="PVA07784.1"/>
    <property type="molecule type" value="Genomic_DNA"/>
</dbReference>
<dbReference type="GO" id="GO:0015833">
    <property type="term" value="P:peptide transport"/>
    <property type="evidence" value="ECO:0007669"/>
    <property type="project" value="UniProtKB-KW"/>
</dbReference>
<dbReference type="PROSITE" id="PS50928">
    <property type="entry name" value="ABC_TM1"/>
    <property type="match status" value="1"/>
</dbReference>
<name>A0A2T7G043_9RHOB</name>
<evidence type="ECO:0000256" key="7">
    <source>
        <dbReference type="ARBA" id="ARBA00022989"/>
    </source>
</evidence>
<feature type="transmembrane region" description="Helical" evidence="9">
    <location>
        <begin position="145"/>
        <end position="170"/>
    </location>
</feature>
<evidence type="ECO:0000256" key="5">
    <source>
        <dbReference type="ARBA" id="ARBA00022856"/>
    </source>
</evidence>
<keyword evidence="5" id="KW-0571">Peptide transport</keyword>
<dbReference type="SUPFAM" id="SSF161098">
    <property type="entry name" value="MetI-like"/>
    <property type="match status" value="1"/>
</dbReference>
<reference evidence="12 13" key="1">
    <citation type="submission" date="2018-04" db="EMBL/GenBank/DDBJ databases">
        <title>Pelagivirga bohaiensis gen. nov., sp. nov., a bacterium isolated from the Bohai Sea.</title>
        <authorList>
            <person name="Ji X."/>
        </authorList>
    </citation>
    <scope>NUCLEOTIDE SEQUENCE [LARGE SCALE GENOMIC DNA]</scope>
    <source>
        <strain evidence="12 13">BH-SD16</strain>
    </source>
</reference>
<dbReference type="InterPro" id="IPR050366">
    <property type="entry name" value="BP-dependent_transpt_permease"/>
</dbReference>
<dbReference type="RefSeq" id="WP_108639826.1">
    <property type="nucleotide sequence ID" value="NZ_QCYG01000002.1"/>
</dbReference>
<protein>
    <submittedName>
        <fullName evidence="12">Peptide ABC transporter permease</fullName>
    </submittedName>
</protein>
<evidence type="ECO:0000313" key="13">
    <source>
        <dbReference type="Proteomes" id="UP000244817"/>
    </source>
</evidence>
<dbReference type="PANTHER" id="PTHR43386">
    <property type="entry name" value="OLIGOPEPTIDE TRANSPORT SYSTEM PERMEASE PROTEIN APPC"/>
    <property type="match status" value="1"/>
</dbReference>
<keyword evidence="13" id="KW-1185">Reference proteome</keyword>
<feature type="transmembrane region" description="Helical" evidence="9">
    <location>
        <begin position="214"/>
        <end position="244"/>
    </location>
</feature>
<dbReference type="InterPro" id="IPR000515">
    <property type="entry name" value="MetI-like"/>
</dbReference>
<evidence type="ECO:0000256" key="4">
    <source>
        <dbReference type="ARBA" id="ARBA00022692"/>
    </source>
</evidence>
<keyword evidence="4 9" id="KW-0812">Transmembrane</keyword>
<keyword evidence="8 9" id="KW-0472">Membrane</keyword>